<name>A0A917WPP4_9ACTN</name>
<accession>A0A917WPP4</accession>
<dbReference type="InterPro" id="IPR041698">
    <property type="entry name" value="Methyltransf_25"/>
</dbReference>
<proteinExistence type="predicted"/>
<dbReference type="SUPFAM" id="SSF53335">
    <property type="entry name" value="S-adenosyl-L-methionine-dependent methyltransferases"/>
    <property type="match status" value="1"/>
</dbReference>
<dbReference type="InterPro" id="IPR029063">
    <property type="entry name" value="SAM-dependent_MTases_sf"/>
</dbReference>
<gene>
    <name evidence="3" type="ORF">GCM10011594_43920</name>
</gene>
<dbReference type="Proteomes" id="UP000655208">
    <property type="component" value="Unassembled WGS sequence"/>
</dbReference>
<reference evidence="3" key="1">
    <citation type="journal article" date="2014" name="Int. J. Syst. Evol. Microbiol.">
        <title>Complete genome sequence of Corynebacterium casei LMG S-19264T (=DSM 44701T), isolated from a smear-ripened cheese.</title>
        <authorList>
            <consortium name="US DOE Joint Genome Institute (JGI-PGF)"/>
            <person name="Walter F."/>
            <person name="Albersmeier A."/>
            <person name="Kalinowski J."/>
            <person name="Ruckert C."/>
        </authorList>
    </citation>
    <scope>NUCLEOTIDE SEQUENCE</scope>
    <source>
        <strain evidence="3">CGMCC 4.7308</strain>
    </source>
</reference>
<evidence type="ECO:0000256" key="1">
    <source>
        <dbReference type="SAM" id="MobiDB-lite"/>
    </source>
</evidence>
<comment type="caution">
    <text evidence="3">The sequence shown here is derived from an EMBL/GenBank/DDBJ whole genome shotgun (WGS) entry which is preliminary data.</text>
</comment>
<reference evidence="3" key="2">
    <citation type="submission" date="2020-09" db="EMBL/GenBank/DDBJ databases">
        <authorList>
            <person name="Sun Q."/>
            <person name="Zhou Y."/>
        </authorList>
    </citation>
    <scope>NUCLEOTIDE SEQUENCE</scope>
    <source>
        <strain evidence="3">CGMCC 4.7308</strain>
    </source>
</reference>
<evidence type="ECO:0000259" key="2">
    <source>
        <dbReference type="Pfam" id="PF13649"/>
    </source>
</evidence>
<evidence type="ECO:0000313" key="3">
    <source>
        <dbReference type="EMBL" id="GGM19052.1"/>
    </source>
</evidence>
<dbReference type="AlphaFoldDB" id="A0A917WPP4"/>
<dbReference type="EMBL" id="BMNA01000022">
    <property type="protein sequence ID" value="GGM19052.1"/>
    <property type="molecule type" value="Genomic_DNA"/>
</dbReference>
<evidence type="ECO:0000313" key="4">
    <source>
        <dbReference type="Proteomes" id="UP000655208"/>
    </source>
</evidence>
<dbReference type="CDD" id="cd02440">
    <property type="entry name" value="AdoMet_MTases"/>
    <property type="match status" value="1"/>
</dbReference>
<organism evidence="3 4">
    <name type="scientific">Nakamurella endophytica</name>
    <dbReference type="NCBI Taxonomy" id="1748367"/>
    <lineage>
        <taxon>Bacteria</taxon>
        <taxon>Bacillati</taxon>
        <taxon>Actinomycetota</taxon>
        <taxon>Actinomycetes</taxon>
        <taxon>Nakamurellales</taxon>
        <taxon>Nakamurellaceae</taxon>
        <taxon>Nakamurella</taxon>
    </lineage>
</organism>
<dbReference type="Gene3D" id="3.40.50.150">
    <property type="entry name" value="Vaccinia Virus protein VP39"/>
    <property type="match status" value="1"/>
</dbReference>
<dbReference type="Pfam" id="PF13649">
    <property type="entry name" value="Methyltransf_25"/>
    <property type="match status" value="1"/>
</dbReference>
<sequence>MHPHGTVVPEGCWSRVAGAVHVRSRTGRGRRRPAKRSRGPHGVHPRCWQGGPAPIDLRWDHNAWYHGRLLRALPAGAEEVLEVGCGAGSFAACLATHTGHVDAIDRSPHMVALARQRAGWPP</sequence>
<feature type="domain" description="Methyltransferase" evidence="2">
    <location>
        <begin position="80"/>
        <end position="118"/>
    </location>
</feature>
<protein>
    <recommendedName>
        <fullName evidence="2">Methyltransferase domain-containing protein</fullName>
    </recommendedName>
</protein>
<keyword evidence="4" id="KW-1185">Reference proteome</keyword>
<feature type="region of interest" description="Disordered" evidence="1">
    <location>
        <begin position="23"/>
        <end position="44"/>
    </location>
</feature>